<dbReference type="InterPro" id="IPR051708">
    <property type="entry name" value="Plant_Aspart_Prot_A1"/>
</dbReference>
<gene>
    <name evidence="5" type="primary">CDR1_3</name>
    <name evidence="5" type="ORF">CK203_073083</name>
</gene>
<dbReference type="InterPro" id="IPR021109">
    <property type="entry name" value="Peptidase_aspartic_dom_sf"/>
</dbReference>
<evidence type="ECO:0000256" key="2">
    <source>
        <dbReference type="ARBA" id="ARBA00022670"/>
    </source>
</evidence>
<dbReference type="SUPFAM" id="SSF50630">
    <property type="entry name" value="Acid proteases"/>
    <property type="match status" value="1"/>
</dbReference>
<dbReference type="GO" id="GO:0006508">
    <property type="term" value="P:proteolysis"/>
    <property type="evidence" value="ECO:0007669"/>
    <property type="project" value="UniProtKB-KW"/>
</dbReference>
<dbReference type="EMBL" id="QGNW01002594">
    <property type="protein sequence ID" value="RVW15889.1"/>
    <property type="molecule type" value="Genomic_DNA"/>
</dbReference>
<sequence>MVGSVHSISLYLFCPWLFVKNLQLLISFIFISSPGISVESNAKGFSIHLIHIDSQFSPYRNRKGESFAENTDLKSTLSRHAYIWGRQQKMQPNDFVAPHISDRITFIANLSIGDPTLNVYVQMDTGSELLWVQCAPCDICYDQPDPLYDRTNSGSFTEMGCYTSLCLSLGLPASSPSKSSPSLPIILCLNLCFHGLNSPFLAKWVLFTEGRLKFFFSQPCF</sequence>
<comment type="caution">
    <text evidence="5">The sequence shown here is derived from an EMBL/GenBank/DDBJ whole genome shotgun (WGS) entry which is preliminary data.</text>
</comment>
<dbReference type="GO" id="GO:0008233">
    <property type="term" value="F:peptidase activity"/>
    <property type="evidence" value="ECO:0007669"/>
    <property type="project" value="UniProtKB-KW"/>
</dbReference>
<dbReference type="PROSITE" id="PS51767">
    <property type="entry name" value="PEPTIDASE_A1"/>
    <property type="match status" value="1"/>
</dbReference>
<keyword evidence="3" id="KW-0378">Hydrolase</keyword>
<dbReference type="Proteomes" id="UP000288805">
    <property type="component" value="Unassembled WGS sequence"/>
</dbReference>
<feature type="domain" description="Peptidase A1" evidence="4">
    <location>
        <begin position="106"/>
        <end position="221"/>
    </location>
</feature>
<accession>A0A438BY14</accession>
<dbReference type="OrthoDB" id="2747330at2759"/>
<name>A0A438BY14_VITVI</name>
<dbReference type="InterPro" id="IPR032861">
    <property type="entry name" value="TAXi_N"/>
</dbReference>
<evidence type="ECO:0000256" key="3">
    <source>
        <dbReference type="ARBA" id="ARBA00022801"/>
    </source>
</evidence>
<dbReference type="Gene3D" id="2.40.70.10">
    <property type="entry name" value="Acid Proteases"/>
    <property type="match status" value="1"/>
</dbReference>
<dbReference type="PANTHER" id="PTHR47967">
    <property type="entry name" value="OS07G0603500 PROTEIN-RELATED"/>
    <property type="match status" value="1"/>
</dbReference>
<keyword evidence="2" id="KW-0645">Protease</keyword>
<evidence type="ECO:0000256" key="1">
    <source>
        <dbReference type="ARBA" id="ARBA00007447"/>
    </source>
</evidence>
<reference evidence="5 6" key="1">
    <citation type="journal article" date="2018" name="PLoS Genet.">
        <title>Population sequencing reveals clonal diversity and ancestral inbreeding in the grapevine cultivar Chardonnay.</title>
        <authorList>
            <person name="Roach M.J."/>
            <person name="Johnson D.L."/>
            <person name="Bohlmann J."/>
            <person name="van Vuuren H.J."/>
            <person name="Jones S.J."/>
            <person name="Pretorius I.S."/>
            <person name="Schmidt S.A."/>
            <person name="Borneman A.R."/>
        </authorList>
    </citation>
    <scope>NUCLEOTIDE SEQUENCE [LARGE SCALE GENOMIC DNA]</scope>
    <source>
        <strain evidence="6">cv. Chardonnay</strain>
        <tissue evidence="5">Leaf</tissue>
    </source>
</reference>
<comment type="similarity">
    <text evidence="1">Belongs to the peptidase A1 family.</text>
</comment>
<evidence type="ECO:0000313" key="5">
    <source>
        <dbReference type="EMBL" id="RVW15889.1"/>
    </source>
</evidence>
<evidence type="ECO:0000313" key="6">
    <source>
        <dbReference type="Proteomes" id="UP000288805"/>
    </source>
</evidence>
<dbReference type="Pfam" id="PF14543">
    <property type="entry name" value="TAXi_N"/>
    <property type="match status" value="1"/>
</dbReference>
<proteinExistence type="inferred from homology"/>
<organism evidence="5 6">
    <name type="scientific">Vitis vinifera</name>
    <name type="common">Grape</name>
    <dbReference type="NCBI Taxonomy" id="29760"/>
    <lineage>
        <taxon>Eukaryota</taxon>
        <taxon>Viridiplantae</taxon>
        <taxon>Streptophyta</taxon>
        <taxon>Embryophyta</taxon>
        <taxon>Tracheophyta</taxon>
        <taxon>Spermatophyta</taxon>
        <taxon>Magnoliopsida</taxon>
        <taxon>eudicotyledons</taxon>
        <taxon>Gunneridae</taxon>
        <taxon>Pentapetalae</taxon>
        <taxon>rosids</taxon>
        <taxon>Vitales</taxon>
        <taxon>Vitaceae</taxon>
        <taxon>Viteae</taxon>
        <taxon>Vitis</taxon>
    </lineage>
</organism>
<dbReference type="InterPro" id="IPR033121">
    <property type="entry name" value="PEPTIDASE_A1"/>
</dbReference>
<dbReference type="PANTHER" id="PTHR47967:SF14">
    <property type="entry name" value="EUKARYOTIC ASPARTYL PROTEASE FAMILY PROTEIN"/>
    <property type="match status" value="1"/>
</dbReference>
<evidence type="ECO:0000259" key="4">
    <source>
        <dbReference type="PROSITE" id="PS51767"/>
    </source>
</evidence>
<dbReference type="AlphaFoldDB" id="A0A438BY14"/>
<protein>
    <submittedName>
        <fullName evidence="5">Aspartic proteinase CDR1</fullName>
    </submittedName>
</protein>